<evidence type="ECO:0000259" key="4">
    <source>
        <dbReference type="Pfam" id="PF02826"/>
    </source>
</evidence>
<dbReference type="Pfam" id="PF00389">
    <property type="entry name" value="2-Hacid_dh"/>
    <property type="match status" value="1"/>
</dbReference>
<dbReference type="PANTHER" id="PTHR10996:SF283">
    <property type="entry name" value="GLYOXYLATE_HYDROXYPYRUVATE REDUCTASE B"/>
    <property type="match status" value="1"/>
</dbReference>
<keyword evidence="6" id="KW-1185">Reference proteome</keyword>
<dbReference type="PROSITE" id="PS00065">
    <property type="entry name" value="D_2_HYDROXYACID_DH_1"/>
    <property type="match status" value="1"/>
</dbReference>
<name>A0ABY2X0J4_9RHOB</name>
<dbReference type="RefSeq" id="WP_138865701.1">
    <property type="nucleotide sequence ID" value="NZ_VCPC01000006.1"/>
</dbReference>
<dbReference type="InterPro" id="IPR029752">
    <property type="entry name" value="D-isomer_DH_CS1"/>
</dbReference>
<comment type="similarity">
    <text evidence="2">Belongs to the D-isomer specific 2-hydroxyacid dehydrogenase family.</text>
</comment>
<dbReference type="Pfam" id="PF02826">
    <property type="entry name" value="2-Hacid_dh_C"/>
    <property type="match status" value="1"/>
</dbReference>
<reference evidence="5 6" key="1">
    <citation type="submission" date="2019-05" db="EMBL/GenBank/DDBJ databases">
        <title>Marivita sp. nov. isolated from sea sediment.</title>
        <authorList>
            <person name="Kim W."/>
        </authorList>
    </citation>
    <scope>NUCLEOTIDE SEQUENCE [LARGE SCALE GENOMIC DNA]</scope>
    <source>
        <strain evidence="5 6">CAU 1492</strain>
    </source>
</reference>
<dbReference type="InterPro" id="IPR050223">
    <property type="entry name" value="D-isomer_2-hydroxyacid_DH"/>
</dbReference>
<evidence type="ECO:0000256" key="1">
    <source>
        <dbReference type="ARBA" id="ARBA00023002"/>
    </source>
</evidence>
<evidence type="ECO:0000256" key="2">
    <source>
        <dbReference type="RuleBase" id="RU003719"/>
    </source>
</evidence>
<proteinExistence type="inferred from homology"/>
<feature type="domain" description="D-isomer specific 2-hydroxyacid dehydrogenase catalytic" evidence="3">
    <location>
        <begin position="27"/>
        <end position="318"/>
    </location>
</feature>
<organism evidence="5 6">
    <name type="scientific">Arenibacterium halophilum</name>
    <dbReference type="NCBI Taxonomy" id="2583821"/>
    <lineage>
        <taxon>Bacteria</taxon>
        <taxon>Pseudomonadati</taxon>
        <taxon>Pseudomonadota</taxon>
        <taxon>Alphaproteobacteria</taxon>
        <taxon>Rhodobacterales</taxon>
        <taxon>Paracoccaceae</taxon>
        <taxon>Arenibacterium</taxon>
    </lineage>
</organism>
<evidence type="ECO:0000313" key="6">
    <source>
        <dbReference type="Proteomes" id="UP001191082"/>
    </source>
</evidence>
<protein>
    <submittedName>
        <fullName evidence="5">D-glycerate dehydrogenase</fullName>
    </submittedName>
</protein>
<feature type="domain" description="D-isomer specific 2-hydroxyacid dehydrogenase NAD-binding" evidence="4">
    <location>
        <begin position="112"/>
        <end position="288"/>
    </location>
</feature>
<dbReference type="CDD" id="cd05301">
    <property type="entry name" value="GDH"/>
    <property type="match status" value="1"/>
</dbReference>
<comment type="caution">
    <text evidence="5">The sequence shown here is derived from an EMBL/GenBank/DDBJ whole genome shotgun (WGS) entry which is preliminary data.</text>
</comment>
<accession>A0ABY2X0J4</accession>
<evidence type="ECO:0000313" key="5">
    <source>
        <dbReference type="EMBL" id="TMV08310.1"/>
    </source>
</evidence>
<dbReference type="EMBL" id="VCPC01000006">
    <property type="protein sequence ID" value="TMV08310.1"/>
    <property type="molecule type" value="Genomic_DNA"/>
</dbReference>
<dbReference type="SUPFAM" id="SSF52283">
    <property type="entry name" value="Formate/glycerate dehydrogenase catalytic domain-like"/>
    <property type="match status" value="1"/>
</dbReference>
<dbReference type="Gene3D" id="3.40.50.720">
    <property type="entry name" value="NAD(P)-binding Rossmann-like Domain"/>
    <property type="match status" value="2"/>
</dbReference>
<dbReference type="InterPro" id="IPR036291">
    <property type="entry name" value="NAD(P)-bd_dom_sf"/>
</dbReference>
<dbReference type="PANTHER" id="PTHR10996">
    <property type="entry name" value="2-HYDROXYACID DEHYDROGENASE-RELATED"/>
    <property type="match status" value="1"/>
</dbReference>
<keyword evidence="1 2" id="KW-0560">Oxidoreductase</keyword>
<gene>
    <name evidence="5" type="ORF">FGK64_20305</name>
</gene>
<dbReference type="SUPFAM" id="SSF51735">
    <property type="entry name" value="NAD(P)-binding Rossmann-fold domains"/>
    <property type="match status" value="1"/>
</dbReference>
<sequence length="320" mass="34865">MPKLTAFQARRFTPKVEAAIQDLYSARINMDDRILTAEELSQAAKGAEVIFVSATEVVDRHVIETLAPTLQVIATLSVGYDHIDIDAAKSNGISVLHTPDVLSEACAETALLLLLNACRRGFEADHMVRSGNWPGWGPTQMLGHGLNGRRLGIYGMGRIGREVAKRCKGFDLEIHYHNRSRLTPDLEDGAVYHDTIDGLMSSIDFLVICVPGGSSADRSINSARIAKLPKHGVVVNISRGLIVDDDALIAALQRREIFAAGLDVFAGEPEIDPRYRTLSNIFMSPHMGSATHETRDLMGMMLLDGLAAIQNGTRPSNQLV</sequence>
<dbReference type="InterPro" id="IPR006140">
    <property type="entry name" value="D-isomer_DH_NAD-bd"/>
</dbReference>
<dbReference type="Proteomes" id="UP001191082">
    <property type="component" value="Unassembled WGS sequence"/>
</dbReference>
<dbReference type="InterPro" id="IPR006139">
    <property type="entry name" value="D-isomer_2_OHA_DH_cat_dom"/>
</dbReference>
<evidence type="ECO:0000259" key="3">
    <source>
        <dbReference type="Pfam" id="PF00389"/>
    </source>
</evidence>